<comment type="similarity">
    <text evidence="2">Belongs to the TAF4 family.</text>
</comment>
<dbReference type="Gene3D" id="1.10.20.10">
    <property type="entry name" value="Histone, subunit A"/>
    <property type="match status" value="1"/>
</dbReference>
<dbReference type="PANTHER" id="PTHR15138:SF14">
    <property type="entry name" value="TRANSCRIPTION INITIATION FACTOR TFIID SUBUNIT 4"/>
    <property type="match status" value="1"/>
</dbReference>
<dbReference type="Pfam" id="PF05236">
    <property type="entry name" value="TAF4"/>
    <property type="match status" value="1"/>
</dbReference>
<dbReference type="PANTHER" id="PTHR15138">
    <property type="entry name" value="TRANSCRIPTION INITIATION FACTOR TFIID SUBUNIT 4"/>
    <property type="match status" value="1"/>
</dbReference>
<evidence type="ECO:0000256" key="4">
    <source>
        <dbReference type="ARBA" id="ARBA00023015"/>
    </source>
</evidence>
<dbReference type="GO" id="GO:0006367">
    <property type="term" value="P:transcription initiation at RNA polymerase II promoter"/>
    <property type="evidence" value="ECO:0007669"/>
    <property type="project" value="TreeGrafter"/>
</dbReference>
<dbReference type="GO" id="GO:0016251">
    <property type="term" value="F:RNA polymerase II general transcription initiation factor activity"/>
    <property type="evidence" value="ECO:0007669"/>
    <property type="project" value="TreeGrafter"/>
</dbReference>
<feature type="region of interest" description="Disordered" evidence="9">
    <location>
        <begin position="1"/>
        <end position="22"/>
    </location>
</feature>
<feature type="domain" description="Transcription initiation factor TFIID component TAF4 C-terminal" evidence="10">
    <location>
        <begin position="226"/>
        <end position="563"/>
    </location>
</feature>
<evidence type="ECO:0000256" key="8">
    <source>
        <dbReference type="ARBA" id="ARBA00031747"/>
    </source>
</evidence>
<reference evidence="11 12" key="1">
    <citation type="journal article" date="2019" name="Nat. Ecol. Evol.">
        <title>Megaphylogeny resolves global patterns of mushroom evolution.</title>
        <authorList>
            <person name="Varga T."/>
            <person name="Krizsan K."/>
            <person name="Foldi C."/>
            <person name="Dima B."/>
            <person name="Sanchez-Garcia M."/>
            <person name="Sanchez-Ramirez S."/>
            <person name="Szollosi G.J."/>
            <person name="Szarkandi J.G."/>
            <person name="Papp V."/>
            <person name="Albert L."/>
            <person name="Andreopoulos W."/>
            <person name="Angelini C."/>
            <person name="Antonin V."/>
            <person name="Barry K.W."/>
            <person name="Bougher N.L."/>
            <person name="Buchanan P."/>
            <person name="Buyck B."/>
            <person name="Bense V."/>
            <person name="Catcheside P."/>
            <person name="Chovatia M."/>
            <person name="Cooper J."/>
            <person name="Damon W."/>
            <person name="Desjardin D."/>
            <person name="Finy P."/>
            <person name="Geml J."/>
            <person name="Haridas S."/>
            <person name="Hughes K."/>
            <person name="Justo A."/>
            <person name="Karasinski D."/>
            <person name="Kautmanova I."/>
            <person name="Kiss B."/>
            <person name="Kocsube S."/>
            <person name="Kotiranta H."/>
            <person name="LaButti K.M."/>
            <person name="Lechner B.E."/>
            <person name="Liimatainen K."/>
            <person name="Lipzen A."/>
            <person name="Lukacs Z."/>
            <person name="Mihaltcheva S."/>
            <person name="Morgado L.N."/>
            <person name="Niskanen T."/>
            <person name="Noordeloos M.E."/>
            <person name="Ohm R.A."/>
            <person name="Ortiz-Santana B."/>
            <person name="Ovrebo C."/>
            <person name="Racz N."/>
            <person name="Riley R."/>
            <person name="Savchenko A."/>
            <person name="Shiryaev A."/>
            <person name="Soop K."/>
            <person name="Spirin V."/>
            <person name="Szebenyi C."/>
            <person name="Tomsovsky M."/>
            <person name="Tulloss R.E."/>
            <person name="Uehling J."/>
            <person name="Grigoriev I.V."/>
            <person name="Vagvolgyi C."/>
            <person name="Papp T."/>
            <person name="Martin F.M."/>
            <person name="Miettinen O."/>
            <person name="Hibbett D.S."/>
            <person name="Nagy L.G."/>
        </authorList>
    </citation>
    <scope>NUCLEOTIDE SEQUENCE [LARGE SCALE GENOMIC DNA]</scope>
    <source>
        <strain evidence="11 12">CBS 121175</strain>
    </source>
</reference>
<feature type="compositionally biased region" description="Gly residues" evidence="9">
    <location>
        <begin position="501"/>
        <end position="510"/>
    </location>
</feature>
<comment type="function">
    <text evidence="7">Functions as a component of the DNA-binding general transcription factor complex TFIID. Binding of TFIID to a promoter (with or without TATA element) is the initial step in pre-initiation complex (PIC) formation. TFIID plays a key role in the regulation of gene expression by RNA polymerase II through different activities such as transcription activator interaction, core promoter recognition and selectivity, TFIIA and TFIIB interaction, chromatin modification (histone acetylation by TAF1), facilitation of DNA opening and initiation of transcription.</text>
</comment>
<evidence type="ECO:0000256" key="2">
    <source>
        <dbReference type="ARBA" id="ARBA00006178"/>
    </source>
</evidence>
<organism evidence="11 12">
    <name type="scientific">Coprinopsis marcescibilis</name>
    <name type="common">Agaric fungus</name>
    <name type="synonym">Psathyrella marcescibilis</name>
    <dbReference type="NCBI Taxonomy" id="230819"/>
    <lineage>
        <taxon>Eukaryota</taxon>
        <taxon>Fungi</taxon>
        <taxon>Dikarya</taxon>
        <taxon>Basidiomycota</taxon>
        <taxon>Agaricomycotina</taxon>
        <taxon>Agaricomycetes</taxon>
        <taxon>Agaricomycetidae</taxon>
        <taxon>Agaricales</taxon>
        <taxon>Agaricineae</taxon>
        <taxon>Psathyrellaceae</taxon>
        <taxon>Coprinopsis</taxon>
    </lineage>
</organism>
<evidence type="ECO:0000256" key="9">
    <source>
        <dbReference type="SAM" id="MobiDB-lite"/>
    </source>
</evidence>
<feature type="compositionally biased region" description="Low complexity" evidence="9">
    <location>
        <begin position="132"/>
        <end position="146"/>
    </location>
</feature>
<feature type="region of interest" description="Disordered" evidence="9">
    <location>
        <begin position="132"/>
        <end position="194"/>
    </location>
</feature>
<evidence type="ECO:0000256" key="1">
    <source>
        <dbReference type="ARBA" id="ARBA00004123"/>
    </source>
</evidence>
<dbReference type="GO" id="GO:0003677">
    <property type="term" value="F:DNA binding"/>
    <property type="evidence" value="ECO:0007669"/>
    <property type="project" value="TreeGrafter"/>
</dbReference>
<keyword evidence="4" id="KW-0805">Transcription regulation</keyword>
<dbReference type="InterPro" id="IPR009072">
    <property type="entry name" value="Histone-fold"/>
</dbReference>
<dbReference type="GO" id="GO:0005669">
    <property type="term" value="C:transcription factor TFIID complex"/>
    <property type="evidence" value="ECO:0007669"/>
    <property type="project" value="InterPro"/>
</dbReference>
<evidence type="ECO:0000259" key="10">
    <source>
        <dbReference type="Pfam" id="PF05236"/>
    </source>
</evidence>
<name>A0A5C3L8B4_COPMA</name>
<keyword evidence="12" id="KW-1185">Reference proteome</keyword>
<protein>
    <recommendedName>
        <fullName evidence="3">Transcription initiation factor TFIID subunit 4</fullName>
    </recommendedName>
    <alternativeName>
        <fullName evidence="8">TBP-associated factor 4</fullName>
    </alternativeName>
</protein>
<dbReference type="STRING" id="230819.A0A5C3L8B4"/>
<evidence type="ECO:0000256" key="6">
    <source>
        <dbReference type="ARBA" id="ARBA00023242"/>
    </source>
</evidence>
<evidence type="ECO:0000313" key="12">
    <source>
        <dbReference type="Proteomes" id="UP000307440"/>
    </source>
</evidence>
<feature type="region of interest" description="Disordered" evidence="9">
    <location>
        <begin position="424"/>
        <end position="463"/>
    </location>
</feature>
<evidence type="ECO:0000256" key="7">
    <source>
        <dbReference type="ARBA" id="ARBA00025346"/>
    </source>
</evidence>
<comment type="subcellular location">
    <subcellularLocation>
        <location evidence="1">Nucleus</location>
    </subcellularLocation>
</comment>
<sequence length="575" mass="60800">MPPKDQATSMTTPITPVSTTTGTPVQMTAATTITAGTPVPTYPSPAHAQWAATGQIPIDPALQQQSTPQTPQNAAATTVAAPKPTHTTITPATATSAQAAAVQAYYSAFTQHYPHNYAQHYQQYMAAAISQAAQAQHSQQHTPAHSNAQAHTPTPIATPHRTSFSTATPTATTASTPVPTSHTPTATNIITPATATTITPATATTAMGSTAANNANQLDTSDVATLNDALGVAGVDLRAEEESLQRHDTHNTGYMQHGSLYMQNRPYEDRSRKQPIKPAFDARALGTTMRAIGTQHKVTKVPEDSVNYLALAVRARLQDLVTAMIKASKYRKESQYDRPVSFYETIANGGDGMDIDGIKREHDTQTPMWSVIVRNNIAKQLLVLERVEREEEMKIRKERKERSEMAAAHNAVLQAQAAGANGSDALAAAGGSEDADGQPKKKKKKEGPGVTARNMSEDVRKKMSNAVATQAAGLGKYAWMTAANANSATPSKKAGTPAAGSSGGASGGGTWARPYVPKKTTQPIAGVTSTTSTTESQKSETEDNGRVVVTLRDAMFVVEKERGHGGGRGSARGWT</sequence>
<dbReference type="AlphaFoldDB" id="A0A5C3L8B4"/>
<dbReference type="EMBL" id="ML210152">
    <property type="protein sequence ID" value="TFK29047.1"/>
    <property type="molecule type" value="Genomic_DNA"/>
</dbReference>
<dbReference type="OrthoDB" id="21060at2759"/>
<evidence type="ECO:0000256" key="5">
    <source>
        <dbReference type="ARBA" id="ARBA00023163"/>
    </source>
</evidence>
<dbReference type="GO" id="GO:0046982">
    <property type="term" value="F:protein heterodimerization activity"/>
    <property type="evidence" value="ECO:0007669"/>
    <property type="project" value="InterPro"/>
</dbReference>
<dbReference type="CDD" id="cd08045">
    <property type="entry name" value="HFD_TAF4"/>
    <property type="match status" value="1"/>
</dbReference>
<gene>
    <name evidence="11" type="ORF">FA15DRAFT_664711</name>
</gene>
<accession>A0A5C3L8B4</accession>
<dbReference type="InterPro" id="IPR007900">
    <property type="entry name" value="TAF4_C"/>
</dbReference>
<keyword evidence="6" id="KW-0539">Nucleus</keyword>
<evidence type="ECO:0000313" key="11">
    <source>
        <dbReference type="EMBL" id="TFK29047.1"/>
    </source>
</evidence>
<feature type="compositionally biased region" description="Low complexity" evidence="9">
    <location>
        <begin position="491"/>
        <end position="500"/>
    </location>
</feature>
<feature type="compositionally biased region" description="Low complexity" evidence="9">
    <location>
        <begin position="162"/>
        <end position="194"/>
    </location>
</feature>
<proteinExistence type="inferred from homology"/>
<evidence type="ECO:0000256" key="3">
    <source>
        <dbReference type="ARBA" id="ARBA00017306"/>
    </source>
</evidence>
<feature type="compositionally biased region" description="Low complexity" evidence="9">
    <location>
        <begin position="8"/>
        <end position="22"/>
    </location>
</feature>
<feature type="region of interest" description="Disordered" evidence="9">
    <location>
        <begin position="487"/>
        <end position="548"/>
    </location>
</feature>
<dbReference type="InterPro" id="IPR045144">
    <property type="entry name" value="TAF4"/>
</dbReference>
<keyword evidence="5" id="KW-0804">Transcription</keyword>
<dbReference type="Proteomes" id="UP000307440">
    <property type="component" value="Unassembled WGS sequence"/>
</dbReference>